<dbReference type="EMBL" id="NEXE01000028">
    <property type="protein sequence ID" value="PSN91343.1"/>
    <property type="molecule type" value="Genomic_DNA"/>
</dbReference>
<feature type="region of interest" description="Disordered" evidence="1">
    <location>
        <begin position="170"/>
        <end position="197"/>
    </location>
</feature>
<protein>
    <recommendedName>
        <fullName evidence="2">BFN domain-containing protein</fullName>
    </recommendedName>
</protein>
<comment type="caution">
    <text evidence="3">The sequence shown here is derived from an EMBL/GenBank/DDBJ whole genome shotgun (WGS) entry which is preliminary data.</text>
</comment>
<feature type="compositionally biased region" description="Acidic residues" evidence="1">
    <location>
        <begin position="180"/>
        <end position="191"/>
    </location>
</feature>
<feature type="compositionally biased region" description="Basic and acidic residues" evidence="1">
    <location>
        <begin position="170"/>
        <end position="179"/>
    </location>
</feature>
<organism evidence="3 4">
    <name type="scientific">Candidatus Marsarchaeota G2 archaeon OSP_D</name>
    <dbReference type="NCBI Taxonomy" id="1978157"/>
    <lineage>
        <taxon>Archaea</taxon>
        <taxon>Candidatus Marsarchaeota</taxon>
        <taxon>Candidatus Marsarchaeota group 2</taxon>
    </lineage>
</organism>
<dbReference type="Pfam" id="PF02577">
    <property type="entry name" value="BFN_dom"/>
    <property type="match status" value="1"/>
</dbReference>
<reference evidence="3 4" key="1">
    <citation type="submission" date="2017-04" db="EMBL/GenBank/DDBJ databases">
        <title>Novel microbial lineages endemic to geothermal iron-oxide mats fill important gaps in the evolutionary history of Archaea.</title>
        <authorList>
            <person name="Jay Z.J."/>
            <person name="Beam J.P."/>
            <person name="Dlakic M."/>
            <person name="Rusch D.B."/>
            <person name="Kozubal M.A."/>
            <person name="Inskeep W.P."/>
        </authorList>
    </citation>
    <scope>NUCLEOTIDE SEQUENCE [LARGE SCALE GENOMIC DNA]</scope>
    <source>
        <strain evidence="3">OSP_D</strain>
    </source>
</reference>
<dbReference type="AlphaFoldDB" id="A0A2R6AYE7"/>
<dbReference type="GO" id="GO:0004518">
    <property type="term" value="F:nuclease activity"/>
    <property type="evidence" value="ECO:0007669"/>
    <property type="project" value="InterPro"/>
</dbReference>
<dbReference type="InterPro" id="IPR003729">
    <property type="entry name" value="Bi_nuclease_dom"/>
</dbReference>
<sequence>MLSVFSIGAKRTDYICGCRNVMWLMVTEEKDGEIRVGVLGVYKVKGNDQEEDVVFLVDESNRMVLPIWIGEPEAMSIQLALQGVKPQRPITHDLIANMLEELGYEMDKVKIDGLIKSVFTATIYLKQLKSDRVVKIDARPSDSIAIALRTGCQIYVDRSLGGQMIPKDRLKLPEELSTEKDEDEYSDDEEINSPYGP</sequence>
<evidence type="ECO:0000256" key="1">
    <source>
        <dbReference type="SAM" id="MobiDB-lite"/>
    </source>
</evidence>
<dbReference type="PANTHER" id="PTHR15160:SF1">
    <property type="entry name" value="VON HIPPEL-LINDAU DISEASE TUMOR SUPPRESSOR"/>
    <property type="match status" value="1"/>
</dbReference>
<dbReference type="SUPFAM" id="SSF103256">
    <property type="entry name" value="Hypothetical protein TM0160"/>
    <property type="match status" value="1"/>
</dbReference>
<evidence type="ECO:0000313" key="3">
    <source>
        <dbReference type="EMBL" id="PSN91343.1"/>
    </source>
</evidence>
<dbReference type="Gene3D" id="3.10.690.10">
    <property type="entry name" value="Bifunctional nuclease domain"/>
    <property type="match status" value="1"/>
</dbReference>
<name>A0A2R6AYE7_9ARCH</name>
<gene>
    <name evidence="3" type="ORF">B9Q03_04495</name>
</gene>
<dbReference type="InterPro" id="IPR036104">
    <property type="entry name" value="BFN_sf"/>
</dbReference>
<dbReference type="Proteomes" id="UP000240322">
    <property type="component" value="Unassembled WGS sequence"/>
</dbReference>
<evidence type="ECO:0000259" key="2">
    <source>
        <dbReference type="PROSITE" id="PS51658"/>
    </source>
</evidence>
<dbReference type="PANTHER" id="PTHR15160">
    <property type="entry name" value="VON HIPPEL-LINDAU PROTEIN"/>
    <property type="match status" value="1"/>
</dbReference>
<dbReference type="PROSITE" id="PS51658">
    <property type="entry name" value="BFN"/>
    <property type="match status" value="1"/>
</dbReference>
<evidence type="ECO:0000313" key="4">
    <source>
        <dbReference type="Proteomes" id="UP000240322"/>
    </source>
</evidence>
<proteinExistence type="predicted"/>
<feature type="domain" description="BFN" evidence="2">
    <location>
        <begin position="33"/>
        <end position="168"/>
    </location>
</feature>
<accession>A0A2R6AYE7</accession>